<dbReference type="SUPFAM" id="SSF103515">
    <property type="entry name" value="Autotransporter"/>
    <property type="match status" value="1"/>
</dbReference>
<dbReference type="PANTHER" id="PTHR37494">
    <property type="entry name" value="HEMAGGLUTININ"/>
    <property type="match status" value="1"/>
</dbReference>
<dbReference type="InterPro" id="IPR015919">
    <property type="entry name" value="Cadherin-like_sf"/>
</dbReference>
<dbReference type="GO" id="GO:0016020">
    <property type="term" value="C:membrane"/>
    <property type="evidence" value="ECO:0007669"/>
    <property type="project" value="InterPro"/>
</dbReference>
<reference evidence="2 3" key="1">
    <citation type="journal article" date="2018" name="Genet. Mol. Biol.">
        <title>The genome sequence of Dyella jiangningensis FCAV SCS01 from a lignocellulose-decomposing microbial consortium metagenome reveals potential for biotechnological applications.</title>
        <authorList>
            <person name="Desiderato J.G."/>
            <person name="Alvarenga D.O."/>
            <person name="Constancio M.T.L."/>
            <person name="Alves L.M.C."/>
            <person name="Varani A.M."/>
        </authorList>
    </citation>
    <scope>NUCLEOTIDE SEQUENCE [LARGE SCALE GENOMIC DNA]</scope>
    <source>
        <strain evidence="2 3">FCAV SCS01</strain>
    </source>
</reference>
<dbReference type="EMBL" id="NFZS01000005">
    <property type="protein sequence ID" value="RAO74754.1"/>
    <property type="molecule type" value="Genomic_DNA"/>
</dbReference>
<dbReference type="Pfam" id="PF03797">
    <property type="entry name" value="Autotransporter"/>
    <property type="match status" value="1"/>
</dbReference>
<dbReference type="Proteomes" id="UP000248926">
    <property type="component" value="Unassembled WGS sequence"/>
</dbReference>
<dbReference type="OrthoDB" id="5720638at2"/>
<name>A0A328P3L2_9GAMM</name>
<dbReference type="InterPro" id="IPR005546">
    <property type="entry name" value="Autotransporte_beta"/>
</dbReference>
<accession>A0A328P3L2</accession>
<protein>
    <submittedName>
        <fullName evidence="2">Autotransporter outer membrane beta-barrel domain-containing protein</fullName>
    </submittedName>
</protein>
<feature type="domain" description="Autotransporter" evidence="1">
    <location>
        <begin position="1580"/>
        <end position="1860"/>
    </location>
</feature>
<organism evidence="2 3">
    <name type="scientific">Dyella jiangningensis</name>
    <dbReference type="NCBI Taxonomy" id="1379159"/>
    <lineage>
        <taxon>Bacteria</taxon>
        <taxon>Pseudomonadati</taxon>
        <taxon>Pseudomonadota</taxon>
        <taxon>Gammaproteobacteria</taxon>
        <taxon>Lysobacterales</taxon>
        <taxon>Rhodanobacteraceae</taxon>
        <taxon>Dyella</taxon>
    </lineage>
</organism>
<dbReference type="Pfam" id="PF05345">
    <property type="entry name" value="He_PIG"/>
    <property type="match status" value="11"/>
</dbReference>
<sequence length="1862" mass="184312">MRHPESKHRFAMSHARGRATGRWMAFVVLCILLALPGMSRATCPDFTPPNASASSPMPAGGTIVIDATGCSGSSFGTIGDVVTPAVHGTATVTDHSADKITYVNNGDGATTDSFTFDDGKGGADPPITVTLHIAAATSSIVITPSSLPSGTVGVPYTSTTLSASGGTGPYTYAVTGGTLPPGLQLVGGTISGTPTTQNNYSFTVTATDNTGATGNLSYTVTIAAAIINITNTPTAAVINTPYSFTLTASGGTSPYTYTMDGGTTLPPGLTLSPTGVISGTPTTLGTTNFTVRATDNSSPTHFFSANNLSITVQNLPPPIANPVSATVAYGSSGNPITLNITGGAPASVAVGTAAAHGTAVASGTSITYTPTPGYAGPDSFTYTASNGGGTSAPATATITVSPPTITYTPSSPAAGTVGVAYSQSIAGASGGATPYTYTIVSGTPPPGVTLAANGTLSGTPTSNGTFTFTVRATDSSTGSGPFTATSGTLTLTINTPTISYAPANPAAATVGVAYSQSLASASGGTSPYSYAIATGSLPPGITLASNGALSGTPTAGGTYNFTVTATDSSGGTGPFSATSGPLTLTVNAPTITVAPATLVPMTVGATYAQNVTASGGTSGYSYAVTGVLPAGITVSNTGAISGTPTSAGTYTFTITANDSSTGSGPYTGSRAYTVTVNAPALTLTPSSGGTANATAGSPVSATFAAGNGTSPYTYVISAGALPAGVTLSPTGTLSGSPSVAGNFNFTVTATDSSTGAGAPFSISGSYTLAVVAPTITLSPGTLPLPAVGNPYSQAITASEGHPATFTYSVSSGLLPTGLALDVNTGMVSGTPTAAGNFNFTITATDSGGFTGSQAYTVNVGAGTVVLNPGTLTGTAAETPYTHSFAASGGTAPYTYSLTSGSIPAGLALSSAGVLSGTPTAAGTFNFTVKATDSSTGTGAPFTATQSYSLTVSAPSITVSPSTLPPGTGGTGYNQTLTATGGSGSYTYSLSAGALPPGIGLSSSGVVSGTPTTAGTYNFTVTATDGFSFTGSQSYTFTVNAPSISISPGTLPAGTGGVAFNQTLTASGGNGGYTFSLVSGALPPGIALSSAGVVSGTPTTAGNYNVTVKVTDGFGFTGSQAYTFTINAPSITLTPAAVPGGQVAVAYNQSLSASGGNGGYTYSLAAGALPPGVALSSAGSLSGTPSAAGNYSFTVKVTDGFGFTGSQAYTVGINQPAPVVVNDTATTPANSPATLAVTANDTGPITSIAVAQAPAHGSATVNGLNVVYTPASNYFGNDSFTYTAIGPGGTSTPATVSITVTPLAVPVAAAQSATVLAGKSVTIHATQGATGAPFTTVAIVTAPAKGTASVSGTDIVYTAPIDASGAVTLDYTLSNPFGASQPARVTVTVNPVPLPAALSASVVAGRTVQVDLTSAAHGGPFTAATLIAVSPSNAGSASVHGSASGYTLDFTANSAFSGQAQVSYTLSNAYATSAAATVTISVTGRSDPSKDAEVLGILAAQADSARRLALGQIDNFQRRLETLHTGAASGGFTNGISLSSASARQNRDPMLGLRGRDDEWSRRYIVQPDEPSTGEATSGGGKLGGWSVWTGGAVNFGKTLPGTSDNGIDFTTSGISMGVDRAFGDTFALGAGVGYGHDASDIGHHDSRSTVDGYSAAVYGSYRPSPLVYIDALAGYQWMSFDARRYVTDNGNTVHGSRDGTQLFASLSVGYEHRTQDGMLVSPYGRFDFARASLDSYTEHGDDIYALQYESQTVKTSTGVLGLRAQWVAKRDYGVWMPQLRAEFRHDFQGSSVAAMRYADLLGGPLYSASLGGTSRNHTLVGAGVMLQTVSGWSLRAEYQNLLDNSTRDNQSIQLGVEKKFDP</sequence>
<dbReference type="Gene3D" id="2.40.128.130">
    <property type="entry name" value="Autotransporter beta-domain"/>
    <property type="match status" value="1"/>
</dbReference>
<dbReference type="Gene3D" id="2.60.40.10">
    <property type="entry name" value="Immunoglobulins"/>
    <property type="match status" value="11"/>
</dbReference>
<dbReference type="SMART" id="SM00869">
    <property type="entry name" value="Autotransporter"/>
    <property type="match status" value="1"/>
</dbReference>
<gene>
    <name evidence="2" type="ORF">CA260_18225</name>
</gene>
<evidence type="ECO:0000259" key="1">
    <source>
        <dbReference type="PROSITE" id="PS51208"/>
    </source>
</evidence>
<comment type="caution">
    <text evidence="2">The sequence shown here is derived from an EMBL/GenBank/DDBJ whole genome shotgun (WGS) entry which is preliminary data.</text>
</comment>
<proteinExistence type="predicted"/>
<dbReference type="GO" id="GO:0005509">
    <property type="term" value="F:calcium ion binding"/>
    <property type="evidence" value="ECO:0007669"/>
    <property type="project" value="InterPro"/>
</dbReference>
<dbReference type="InterPro" id="IPR013783">
    <property type="entry name" value="Ig-like_fold"/>
</dbReference>
<dbReference type="Gene3D" id="2.60.40.2810">
    <property type="match status" value="1"/>
</dbReference>
<dbReference type="Pfam" id="PF17963">
    <property type="entry name" value="Big_9"/>
    <property type="match status" value="4"/>
</dbReference>
<evidence type="ECO:0000313" key="2">
    <source>
        <dbReference type="EMBL" id="RAO74754.1"/>
    </source>
</evidence>
<dbReference type="InterPro" id="IPR036709">
    <property type="entry name" value="Autotransporte_beta_dom_sf"/>
</dbReference>
<dbReference type="PROSITE" id="PS51208">
    <property type="entry name" value="AUTOTRANSPORTER"/>
    <property type="match status" value="1"/>
</dbReference>
<dbReference type="PANTHER" id="PTHR37494:SF1">
    <property type="entry name" value="STAPHYLOCOCCUS AUREUS SURFACE PROTEIN A"/>
    <property type="match status" value="1"/>
</dbReference>
<keyword evidence="3" id="KW-1185">Reference proteome</keyword>
<dbReference type="SUPFAM" id="SSF49313">
    <property type="entry name" value="Cadherin-like"/>
    <property type="match status" value="10"/>
</dbReference>
<evidence type="ECO:0000313" key="3">
    <source>
        <dbReference type="Proteomes" id="UP000248926"/>
    </source>
</evidence>